<feature type="region of interest" description="Disordered" evidence="1">
    <location>
        <begin position="252"/>
        <end position="287"/>
    </location>
</feature>
<proteinExistence type="predicted"/>
<reference evidence="2 3" key="1">
    <citation type="journal article" date="2014" name="Genome Biol. Evol.">
        <title>The secreted proteins of Achlya hypogyna and Thraustotheca clavata identify the ancestral oomycete secretome and reveal gene acquisitions by horizontal gene transfer.</title>
        <authorList>
            <person name="Misner I."/>
            <person name="Blouin N."/>
            <person name="Leonard G."/>
            <person name="Richards T.A."/>
            <person name="Lane C.E."/>
        </authorList>
    </citation>
    <scope>NUCLEOTIDE SEQUENCE [LARGE SCALE GENOMIC DNA]</scope>
    <source>
        <strain evidence="2 3">ATCC 48635</strain>
    </source>
</reference>
<keyword evidence="3" id="KW-1185">Reference proteome</keyword>
<feature type="compositionally biased region" description="Pro residues" evidence="1">
    <location>
        <begin position="364"/>
        <end position="376"/>
    </location>
</feature>
<feature type="compositionally biased region" description="Polar residues" evidence="1">
    <location>
        <begin position="392"/>
        <end position="414"/>
    </location>
</feature>
<feature type="region of interest" description="Disordered" evidence="1">
    <location>
        <begin position="129"/>
        <end position="198"/>
    </location>
</feature>
<feature type="compositionally biased region" description="Polar residues" evidence="1">
    <location>
        <begin position="255"/>
        <end position="268"/>
    </location>
</feature>
<gene>
    <name evidence="2" type="ORF">ACHHYP_16113</name>
</gene>
<evidence type="ECO:0000256" key="1">
    <source>
        <dbReference type="SAM" id="MobiDB-lite"/>
    </source>
</evidence>
<dbReference type="AlphaFoldDB" id="A0A1V9ZE96"/>
<organism evidence="2 3">
    <name type="scientific">Achlya hypogyna</name>
    <name type="common">Oomycete</name>
    <name type="synonym">Protoachlya hypogyna</name>
    <dbReference type="NCBI Taxonomy" id="1202772"/>
    <lineage>
        <taxon>Eukaryota</taxon>
        <taxon>Sar</taxon>
        <taxon>Stramenopiles</taxon>
        <taxon>Oomycota</taxon>
        <taxon>Saprolegniomycetes</taxon>
        <taxon>Saprolegniales</taxon>
        <taxon>Achlyaceae</taxon>
        <taxon>Achlya</taxon>
    </lineage>
</organism>
<sequence>MGDVVRIFGGRGDPLERGPAKRVSHVVENIGEHVAASKKRASWKFTLGESDTIHEVTLFHSVVHFDGREQYMNNHMVPGDWSVVLLLESSNSAVEVHINDIEAGDIPKYDLVIDRVPYRRMDVYRRSKAKPSPHVFASTNSYGHLPDQSQVTSHHDAGLQKGHWGPSGMTAESASNRTPPPAKATPPSKSQPQAQATTEVNLLDTSAPEVSVSAHAIVFDPFVTGAPAPKSTGQPAPSSSVDLMGLFSQAPPVQPSTGSAQPGSTNFATAPMNRAPSMRQPGFPGPQPGFQAGFPMQQPGYQGFPPTMPGGLQQPPMGTGFGQSMATFGAPVQQQGFAAPTYPPQQTQSAFAFMQGPPSTGGYNPPPAANYAPAPPNLSISSLMDPHHVNTAHASGRQQQSGQGININAFANMS</sequence>
<dbReference type="Proteomes" id="UP000243579">
    <property type="component" value="Unassembled WGS sequence"/>
</dbReference>
<name>A0A1V9ZE96_ACHHY</name>
<protein>
    <submittedName>
        <fullName evidence="2">Uncharacterized protein</fullName>
    </submittedName>
</protein>
<feature type="region of interest" description="Disordered" evidence="1">
    <location>
        <begin position="357"/>
        <end position="414"/>
    </location>
</feature>
<feature type="compositionally biased region" description="Polar residues" evidence="1">
    <location>
        <begin position="137"/>
        <end position="152"/>
    </location>
</feature>
<comment type="caution">
    <text evidence="2">The sequence shown here is derived from an EMBL/GenBank/DDBJ whole genome shotgun (WGS) entry which is preliminary data.</text>
</comment>
<evidence type="ECO:0000313" key="2">
    <source>
        <dbReference type="EMBL" id="OQR96309.1"/>
    </source>
</evidence>
<accession>A0A1V9ZE96</accession>
<dbReference type="OrthoDB" id="72550at2759"/>
<evidence type="ECO:0000313" key="3">
    <source>
        <dbReference type="Proteomes" id="UP000243579"/>
    </source>
</evidence>
<dbReference type="EMBL" id="JNBR01000148">
    <property type="protein sequence ID" value="OQR96309.1"/>
    <property type="molecule type" value="Genomic_DNA"/>
</dbReference>